<evidence type="ECO:0000313" key="7">
    <source>
        <dbReference type="Proteomes" id="UP001586593"/>
    </source>
</evidence>
<dbReference type="EMBL" id="JAZHXJ010000037">
    <property type="protein sequence ID" value="KAL1879949.1"/>
    <property type="molecule type" value="Genomic_DNA"/>
</dbReference>
<comment type="similarity">
    <text evidence="3">Belongs to the peptidase M28 family.</text>
</comment>
<dbReference type="CDD" id="cd03880">
    <property type="entry name" value="M28_QC_like"/>
    <property type="match status" value="1"/>
</dbReference>
<keyword evidence="2" id="KW-0012">Acyltransferase</keyword>
<feature type="compositionally biased region" description="Basic and acidic residues" evidence="4">
    <location>
        <begin position="369"/>
        <end position="383"/>
    </location>
</feature>
<keyword evidence="1" id="KW-0808">Transferase</keyword>
<dbReference type="Gene3D" id="3.40.630.10">
    <property type="entry name" value="Zn peptidases"/>
    <property type="match status" value="1"/>
</dbReference>
<feature type="region of interest" description="Disordered" evidence="4">
    <location>
        <begin position="364"/>
        <end position="383"/>
    </location>
</feature>
<dbReference type="InterPro" id="IPR007484">
    <property type="entry name" value="Peptidase_M28"/>
</dbReference>
<feature type="chain" id="PRO_5044976649" description="Peptide hydrolase" evidence="3">
    <location>
        <begin position="26"/>
        <end position="383"/>
    </location>
</feature>
<keyword evidence="3" id="KW-0645">Protease</keyword>
<dbReference type="InterPro" id="IPR037457">
    <property type="entry name" value="M28_QC"/>
</dbReference>
<name>A0ABR3XWP0_9PEZI</name>
<reference evidence="6 7" key="1">
    <citation type="journal article" date="2024" name="Commun. Biol.">
        <title>Comparative genomic analysis of thermophilic fungi reveals convergent evolutionary adaptations and gene losses.</title>
        <authorList>
            <person name="Steindorff A.S."/>
            <person name="Aguilar-Pontes M.V."/>
            <person name="Robinson A.J."/>
            <person name="Andreopoulos B."/>
            <person name="LaButti K."/>
            <person name="Kuo A."/>
            <person name="Mondo S."/>
            <person name="Riley R."/>
            <person name="Otillar R."/>
            <person name="Haridas S."/>
            <person name="Lipzen A."/>
            <person name="Grimwood J."/>
            <person name="Schmutz J."/>
            <person name="Clum A."/>
            <person name="Reid I.D."/>
            <person name="Moisan M.C."/>
            <person name="Butler G."/>
            <person name="Nguyen T.T.M."/>
            <person name="Dewar K."/>
            <person name="Conant G."/>
            <person name="Drula E."/>
            <person name="Henrissat B."/>
            <person name="Hansel C."/>
            <person name="Singer S."/>
            <person name="Hutchinson M.I."/>
            <person name="de Vries R.P."/>
            <person name="Natvig D.O."/>
            <person name="Powell A.J."/>
            <person name="Tsang A."/>
            <person name="Grigoriev I.V."/>
        </authorList>
    </citation>
    <scope>NUCLEOTIDE SEQUENCE [LARGE SCALE GENOMIC DNA]</scope>
    <source>
        <strain evidence="6 7">ATCC 24622</strain>
    </source>
</reference>
<evidence type="ECO:0000313" key="6">
    <source>
        <dbReference type="EMBL" id="KAL1879949.1"/>
    </source>
</evidence>
<keyword evidence="3" id="KW-0378">Hydrolase</keyword>
<dbReference type="InterPro" id="IPR040234">
    <property type="entry name" value="QC/QCL"/>
</dbReference>
<organism evidence="6 7">
    <name type="scientific">Phialemonium thermophilum</name>
    <dbReference type="NCBI Taxonomy" id="223376"/>
    <lineage>
        <taxon>Eukaryota</taxon>
        <taxon>Fungi</taxon>
        <taxon>Dikarya</taxon>
        <taxon>Ascomycota</taxon>
        <taxon>Pezizomycotina</taxon>
        <taxon>Sordariomycetes</taxon>
        <taxon>Sordariomycetidae</taxon>
        <taxon>Cephalothecales</taxon>
        <taxon>Cephalothecaceae</taxon>
        <taxon>Phialemonium</taxon>
    </lineage>
</organism>
<comment type="caution">
    <text evidence="6">The sequence shown here is derived from an EMBL/GenBank/DDBJ whole genome shotgun (WGS) entry which is preliminary data.</text>
</comment>
<feature type="domain" description="Peptidase M28" evidence="5">
    <location>
        <begin position="124"/>
        <end position="353"/>
    </location>
</feature>
<evidence type="ECO:0000259" key="5">
    <source>
        <dbReference type="Pfam" id="PF04389"/>
    </source>
</evidence>
<evidence type="ECO:0000256" key="4">
    <source>
        <dbReference type="SAM" id="MobiDB-lite"/>
    </source>
</evidence>
<protein>
    <recommendedName>
        <fullName evidence="3">Peptide hydrolase</fullName>
        <ecNumber evidence="3">3.4.-.-</ecNumber>
    </recommendedName>
</protein>
<keyword evidence="7" id="KW-1185">Reference proteome</keyword>
<gene>
    <name evidence="6" type="ORF">VTK73DRAFT_6529</name>
</gene>
<dbReference type="Pfam" id="PF04389">
    <property type="entry name" value="Peptidase_M28"/>
    <property type="match status" value="1"/>
</dbReference>
<proteinExistence type="inferred from homology"/>
<keyword evidence="3" id="KW-0732">Signal</keyword>
<evidence type="ECO:0000256" key="1">
    <source>
        <dbReference type="ARBA" id="ARBA00022679"/>
    </source>
</evidence>
<sequence>MVLRRVYVLMYRLLSIAVLAASTLAYTPLSDDSLHNLPSEESDFDVDEGLLLAPILIPRVPGTPGHQRVQEHFVNFFRKHLPDWAVEWHNSTSTTPATGSQEVPFTNLIFRRDPPWAAVGDVGRLTLVAHYDSLYQPEGFIGAVDSAAPCAILLHVARSIDQALTKRWDAMLASGEAGSGLEDEKGVQILFLDGEEAWVSWSNTDSLYGARALAEAWESTPHPAVSVYRTPLHSISIFVLLDLLGAANPRVPSWFQATHWAYKHLAAIEERMRKLELLETKPANPFLPESNKSPHQFSMGFVQDDHIPFMARGVDILHVIPYPFPPVWHTIDDDGAHLDIPTVRDWAKIITAFAAEWMDLEGSMPTFSPEEKKSRKYSDKSEL</sequence>
<accession>A0ABR3XWP0</accession>
<dbReference type="SUPFAM" id="SSF53187">
    <property type="entry name" value="Zn-dependent exopeptidases"/>
    <property type="match status" value="1"/>
</dbReference>
<keyword evidence="3" id="KW-0479">Metal-binding</keyword>
<dbReference type="EC" id="3.4.-.-" evidence="3"/>
<evidence type="ECO:0000256" key="3">
    <source>
        <dbReference type="RuleBase" id="RU361240"/>
    </source>
</evidence>
<dbReference type="Proteomes" id="UP001586593">
    <property type="component" value="Unassembled WGS sequence"/>
</dbReference>
<dbReference type="PANTHER" id="PTHR12283">
    <property type="entry name" value="GLUTAMINYL-PEPTIDE CYCLOTRANSFERASE"/>
    <property type="match status" value="1"/>
</dbReference>
<dbReference type="PANTHER" id="PTHR12283:SF6">
    <property type="entry name" value="GLUTAMINYL-PEPTIDE CYCLOTRANSFERASE-RELATED"/>
    <property type="match status" value="1"/>
</dbReference>
<evidence type="ECO:0000256" key="2">
    <source>
        <dbReference type="ARBA" id="ARBA00023315"/>
    </source>
</evidence>
<keyword evidence="3" id="KW-0862">Zinc</keyword>
<feature type="signal peptide" evidence="3">
    <location>
        <begin position="1"/>
        <end position="25"/>
    </location>
</feature>